<feature type="compositionally biased region" description="Acidic residues" evidence="4">
    <location>
        <begin position="209"/>
        <end position="220"/>
    </location>
</feature>
<evidence type="ECO:0000256" key="3">
    <source>
        <dbReference type="ARBA" id="ARBA00023242"/>
    </source>
</evidence>
<feature type="compositionally biased region" description="Polar residues" evidence="4">
    <location>
        <begin position="673"/>
        <end position="686"/>
    </location>
</feature>
<evidence type="ECO:0000256" key="2">
    <source>
        <dbReference type="ARBA" id="ARBA00022553"/>
    </source>
</evidence>
<feature type="compositionally biased region" description="Basic and acidic residues" evidence="4">
    <location>
        <begin position="181"/>
        <end position="192"/>
    </location>
</feature>
<feature type="compositionally biased region" description="Basic and acidic residues" evidence="4">
    <location>
        <begin position="574"/>
        <end position="588"/>
    </location>
</feature>
<dbReference type="AlphaFoldDB" id="A0A0D7AIQ8"/>
<feature type="compositionally biased region" description="Acidic residues" evidence="4">
    <location>
        <begin position="82"/>
        <end position="105"/>
    </location>
</feature>
<feature type="region of interest" description="Disordered" evidence="4">
    <location>
        <begin position="785"/>
        <end position="831"/>
    </location>
</feature>
<feature type="compositionally biased region" description="Basic residues" evidence="4">
    <location>
        <begin position="791"/>
        <end position="802"/>
    </location>
</feature>
<protein>
    <submittedName>
        <fullName evidence="5">Utp14-domain-containing protein</fullName>
    </submittedName>
</protein>
<evidence type="ECO:0000313" key="6">
    <source>
        <dbReference type="Proteomes" id="UP000054144"/>
    </source>
</evidence>
<organism evidence="5 6">
    <name type="scientific">Fistulina hepatica ATCC 64428</name>
    <dbReference type="NCBI Taxonomy" id="1128425"/>
    <lineage>
        <taxon>Eukaryota</taxon>
        <taxon>Fungi</taxon>
        <taxon>Dikarya</taxon>
        <taxon>Basidiomycota</taxon>
        <taxon>Agaricomycotina</taxon>
        <taxon>Agaricomycetes</taxon>
        <taxon>Agaricomycetidae</taxon>
        <taxon>Agaricales</taxon>
        <taxon>Fistulinaceae</taxon>
        <taxon>Fistulina</taxon>
    </lineage>
</organism>
<dbReference type="EMBL" id="KN881666">
    <property type="protein sequence ID" value="KIY51181.1"/>
    <property type="molecule type" value="Genomic_DNA"/>
</dbReference>
<feature type="compositionally biased region" description="Basic and acidic residues" evidence="4">
    <location>
        <begin position="68"/>
        <end position="78"/>
    </location>
</feature>
<feature type="compositionally biased region" description="Basic and acidic residues" evidence="4">
    <location>
        <begin position="268"/>
        <end position="287"/>
    </location>
</feature>
<keyword evidence="3" id="KW-0539">Nucleus</keyword>
<feature type="region of interest" description="Disordered" evidence="4">
    <location>
        <begin position="551"/>
        <end position="602"/>
    </location>
</feature>
<dbReference type="InterPro" id="IPR006709">
    <property type="entry name" value="SSU_processome_Utp14"/>
</dbReference>
<dbReference type="GO" id="GO:0006364">
    <property type="term" value="P:rRNA processing"/>
    <property type="evidence" value="ECO:0007669"/>
    <property type="project" value="InterPro"/>
</dbReference>
<feature type="region of interest" description="Disordered" evidence="4">
    <location>
        <begin position="871"/>
        <end position="903"/>
    </location>
</feature>
<dbReference type="Proteomes" id="UP000054144">
    <property type="component" value="Unassembled WGS sequence"/>
</dbReference>
<feature type="compositionally biased region" description="Acidic residues" evidence="4">
    <location>
        <begin position="556"/>
        <end position="573"/>
    </location>
</feature>
<keyword evidence="2" id="KW-0597">Phosphoprotein</keyword>
<dbReference type="PANTHER" id="PTHR14150:SF12">
    <property type="entry name" value="U3 SMALL NUCLEOLAR RNA-ASSOCIATED PROTEIN 14 HOMOLOG A"/>
    <property type="match status" value="1"/>
</dbReference>
<accession>A0A0D7AIQ8</accession>
<name>A0A0D7AIQ8_9AGAR</name>
<comment type="subcellular location">
    <subcellularLocation>
        <location evidence="1">Nucleus</location>
        <location evidence="1">Nucleolus</location>
    </subcellularLocation>
</comment>
<feature type="region of interest" description="Disordered" evidence="4">
    <location>
        <begin position="621"/>
        <end position="768"/>
    </location>
</feature>
<dbReference type="Pfam" id="PF04615">
    <property type="entry name" value="Utp14"/>
    <property type="match status" value="1"/>
</dbReference>
<evidence type="ECO:0000256" key="4">
    <source>
        <dbReference type="SAM" id="MobiDB-lite"/>
    </source>
</evidence>
<feature type="compositionally biased region" description="Basic and acidic residues" evidence="4">
    <location>
        <begin position="621"/>
        <end position="639"/>
    </location>
</feature>
<dbReference type="GO" id="GO:0032040">
    <property type="term" value="C:small-subunit processome"/>
    <property type="evidence" value="ECO:0007669"/>
    <property type="project" value="InterPro"/>
</dbReference>
<keyword evidence="6" id="KW-1185">Reference proteome</keyword>
<sequence length="994" mass="110684">MAKKISQNKSSTSHRTNASGYAQRQAKKAAKLTASDVYEYAPDTHHKSTRRAKIKMDFDPEEIMGIGGEEREELRARLIGENSDDEIDSEDDDEIDSDDAFEESDQDRYAGFFSSKGAKSQRKKRVDVVDLNEDDDNEESENGEEDDEEGEAGEFFDVLDVLDGRANIDDDEKPPTTVKSAKPDDMNVDKPTEVASDDEMVSVNRDTASQEDDDDDDESDISGNVSPDEDVADPSGALDALENFINALPSEGTSDKKRKTSSGAPDEPPPKRRIIAERTETGQESEFRASASGSKLQLEDLIAPFQSSSDATSLLSAVKVLAATSNNKSKTKARTLDAPLPQRAQEKLEREAAYEQTKQEVDKWSDTMKQIREAEHLSFPLQAPPVKRNTSADLVAKFKPSTEMESSIDNLLKKAKIREAQLEQTEDSMLQDNKLTAEEVAARRAELRKIRELMFRAEVKAKRINKIKSKTYRKIRRRERAKYDIDMADVDDEEARLKMEADRARERATLRHKNTGKWARSMRGKHGIDNGREAVEEMLDRGERLRRRIQGIGSGSEDEDSDEEAGDDNGDDVETIRRSTFDELDRFHNAAPPDDTADGETTKSKGLFAMKFMKDAIARQEQENKRLEDDFRREMKGLGETDDNGNDSDVEPSNSAQDIVTERVGNGRLSFRPGSSITNPTVQLAQPVTDDTPATPAVDADDEIAPTAPRRSSPAPQSNPWLTSVASASAPRKNEVLVSKNSTRAAKVENKLKKQAGARKATTAAKDAEIEIDVTNVLRLDPVPTAETQSKKKKALRKRKQAKANEVAADGAAHDDQSDENSELEEQEAMLEAKGKGKAKFNANAFQQRDLVAMAFAGDNVVREFEEAKRQAVEEDAPQEIDTTLPGWGSWGGTGTTKPKKKPHLIKKIAGVDPTQRADYGKKHVIISEKRDKKAAKYLVKDLPYPYTSQAQFERSMQRPIGAEWNTRLGFQRQTLPRVVKKMGAIIEPLEKQH</sequence>
<evidence type="ECO:0000313" key="5">
    <source>
        <dbReference type="EMBL" id="KIY51181.1"/>
    </source>
</evidence>
<feature type="compositionally biased region" description="Acidic residues" evidence="4">
    <location>
        <begin position="130"/>
        <end position="154"/>
    </location>
</feature>
<gene>
    <name evidence="5" type="ORF">FISHEDRAFT_64242</name>
</gene>
<feature type="compositionally biased region" description="Acidic residues" evidence="4">
    <location>
        <begin position="817"/>
        <end position="829"/>
    </location>
</feature>
<proteinExistence type="predicted"/>
<dbReference type="PANTHER" id="PTHR14150">
    <property type="entry name" value="U3 SMALL NUCLEOLAR RNA-ASSOCIATED PROTEIN 14"/>
    <property type="match status" value="1"/>
</dbReference>
<feature type="compositionally biased region" description="Acidic residues" evidence="4">
    <location>
        <begin position="640"/>
        <end position="650"/>
    </location>
</feature>
<feature type="compositionally biased region" description="Polar residues" evidence="4">
    <location>
        <begin position="1"/>
        <end position="22"/>
    </location>
</feature>
<reference evidence="5 6" key="1">
    <citation type="journal article" date="2015" name="Fungal Genet. Biol.">
        <title>Evolution of novel wood decay mechanisms in Agaricales revealed by the genome sequences of Fistulina hepatica and Cylindrobasidium torrendii.</title>
        <authorList>
            <person name="Floudas D."/>
            <person name="Held B.W."/>
            <person name="Riley R."/>
            <person name="Nagy L.G."/>
            <person name="Koehler G."/>
            <person name="Ransdell A.S."/>
            <person name="Younus H."/>
            <person name="Chow J."/>
            <person name="Chiniquy J."/>
            <person name="Lipzen A."/>
            <person name="Tritt A."/>
            <person name="Sun H."/>
            <person name="Haridas S."/>
            <person name="LaButti K."/>
            <person name="Ohm R.A."/>
            <person name="Kues U."/>
            <person name="Blanchette R.A."/>
            <person name="Grigoriev I.V."/>
            <person name="Minto R.E."/>
            <person name="Hibbett D.S."/>
        </authorList>
    </citation>
    <scope>NUCLEOTIDE SEQUENCE [LARGE SCALE GENOMIC DNA]</scope>
    <source>
        <strain evidence="5 6">ATCC 64428</strain>
    </source>
</reference>
<feature type="compositionally biased region" description="Low complexity" evidence="4">
    <location>
        <begin position="687"/>
        <end position="698"/>
    </location>
</feature>
<feature type="region of interest" description="Disordered" evidence="4">
    <location>
        <begin position="1"/>
        <end position="294"/>
    </location>
</feature>
<evidence type="ECO:0000256" key="1">
    <source>
        <dbReference type="ARBA" id="ARBA00004604"/>
    </source>
</evidence>
<feature type="compositionally biased region" description="Low complexity" evidence="4">
    <location>
        <begin position="705"/>
        <end position="720"/>
    </location>
</feature>
<dbReference type="OrthoDB" id="277439at2759"/>